<dbReference type="InterPro" id="IPR039448">
    <property type="entry name" value="Beta_helix"/>
</dbReference>
<evidence type="ECO:0000256" key="1">
    <source>
        <dbReference type="ARBA" id="ARBA00023295"/>
    </source>
</evidence>
<dbReference type="EMBL" id="LT607410">
    <property type="protein sequence ID" value="SCF41685.1"/>
    <property type="molecule type" value="Genomic_DNA"/>
</dbReference>
<proteinExistence type="predicted"/>
<dbReference type="InterPro" id="IPR059226">
    <property type="entry name" value="Choice_anch_Q_dom"/>
</dbReference>
<dbReference type="Gene3D" id="2.160.20.10">
    <property type="entry name" value="Single-stranded right-handed beta-helix, Pectin lyase-like"/>
    <property type="match status" value="1"/>
</dbReference>
<gene>
    <name evidence="4" type="ORF">GA0074696_5569</name>
</gene>
<dbReference type="CDD" id="cd00063">
    <property type="entry name" value="FN3"/>
    <property type="match status" value="1"/>
</dbReference>
<dbReference type="SMART" id="SM00710">
    <property type="entry name" value="PbH1"/>
    <property type="match status" value="5"/>
</dbReference>
<dbReference type="NCBIfam" id="NF041518">
    <property type="entry name" value="choice_anch_Q"/>
    <property type="match status" value="1"/>
</dbReference>
<dbReference type="Proteomes" id="UP000198228">
    <property type="component" value="Chromosome I"/>
</dbReference>
<dbReference type="AlphaFoldDB" id="A0A1C5A916"/>
<reference evidence="4 5" key="1">
    <citation type="submission" date="2016-06" db="EMBL/GenBank/DDBJ databases">
        <authorList>
            <person name="Kjaerup R.B."/>
            <person name="Dalgaard T.S."/>
            <person name="Juul-Madsen H.R."/>
        </authorList>
    </citation>
    <scope>NUCLEOTIDE SEQUENCE [LARGE SCALE GENOMIC DNA]</scope>
    <source>
        <strain evidence="4 5">DSM 43821</strain>
    </source>
</reference>
<keyword evidence="1" id="KW-0326">Glycosidase</keyword>
<dbReference type="InterPro" id="IPR012334">
    <property type="entry name" value="Pectin_lyas_fold"/>
</dbReference>
<dbReference type="SMART" id="SM00060">
    <property type="entry name" value="FN3"/>
    <property type="match status" value="1"/>
</dbReference>
<dbReference type="InterPro" id="IPR003961">
    <property type="entry name" value="FN3_dom"/>
</dbReference>
<dbReference type="PRINTS" id="PR00014">
    <property type="entry name" value="FNTYPEIII"/>
</dbReference>
<keyword evidence="2" id="KW-0624">Polysaccharide degradation</keyword>
<evidence type="ECO:0000259" key="3">
    <source>
        <dbReference type="PROSITE" id="PS50853"/>
    </source>
</evidence>
<dbReference type="Gene3D" id="2.60.40.10">
    <property type="entry name" value="Immunoglobulins"/>
    <property type="match status" value="1"/>
</dbReference>
<dbReference type="InterPro" id="IPR006626">
    <property type="entry name" value="PbH1"/>
</dbReference>
<dbReference type="GO" id="GO:0000272">
    <property type="term" value="P:polysaccharide catabolic process"/>
    <property type="evidence" value="ECO:0007669"/>
    <property type="project" value="UniProtKB-KW"/>
</dbReference>
<dbReference type="SUPFAM" id="SSF49265">
    <property type="entry name" value="Fibronectin type III"/>
    <property type="match status" value="1"/>
</dbReference>
<feature type="domain" description="Fibronectin type-III" evidence="3">
    <location>
        <begin position="404"/>
        <end position="491"/>
    </location>
</feature>
<dbReference type="Pfam" id="PF13229">
    <property type="entry name" value="Beta_helix"/>
    <property type="match status" value="1"/>
</dbReference>
<evidence type="ECO:0000313" key="5">
    <source>
        <dbReference type="Proteomes" id="UP000198228"/>
    </source>
</evidence>
<evidence type="ECO:0000313" key="4">
    <source>
        <dbReference type="EMBL" id="SCF41685.1"/>
    </source>
</evidence>
<organism evidence="4 5">
    <name type="scientific">Micromonospora purpureochromogenes</name>
    <dbReference type="NCBI Taxonomy" id="47872"/>
    <lineage>
        <taxon>Bacteria</taxon>
        <taxon>Bacillati</taxon>
        <taxon>Actinomycetota</taxon>
        <taxon>Actinomycetes</taxon>
        <taxon>Micromonosporales</taxon>
        <taxon>Micromonosporaceae</taxon>
        <taxon>Micromonospora</taxon>
    </lineage>
</organism>
<dbReference type="InterPro" id="IPR036116">
    <property type="entry name" value="FN3_sf"/>
</dbReference>
<dbReference type="Pfam" id="PF00041">
    <property type="entry name" value="fn3"/>
    <property type="match status" value="1"/>
</dbReference>
<protein>
    <submittedName>
        <fullName evidence="4">Right handed beta helix region</fullName>
    </submittedName>
</protein>
<dbReference type="PROSITE" id="PS50853">
    <property type="entry name" value="FN3"/>
    <property type="match status" value="1"/>
</dbReference>
<dbReference type="SUPFAM" id="SSF51126">
    <property type="entry name" value="Pectin lyase-like"/>
    <property type="match status" value="1"/>
</dbReference>
<evidence type="ECO:0000256" key="2">
    <source>
        <dbReference type="ARBA" id="ARBA00023326"/>
    </source>
</evidence>
<keyword evidence="1" id="KW-0378">Hydrolase</keyword>
<name>A0A1C5A916_9ACTN</name>
<keyword evidence="2" id="KW-0119">Carbohydrate metabolism</keyword>
<dbReference type="InterPro" id="IPR013783">
    <property type="entry name" value="Ig-like_fold"/>
</dbReference>
<accession>A0A1C5A916</accession>
<dbReference type="InterPro" id="IPR011050">
    <property type="entry name" value="Pectin_lyase_fold/virulence"/>
</dbReference>
<dbReference type="GO" id="GO:0016798">
    <property type="term" value="F:hydrolase activity, acting on glycosyl bonds"/>
    <property type="evidence" value="ECO:0007669"/>
    <property type="project" value="UniProtKB-KW"/>
</dbReference>
<sequence length="491" mass="49482">MQAAATGTLVSSGESIQAALDAAPAGGTVLVEPGTYLENLTFRGKDVTLKSTGGPSVTLLDGGGVAPAVRFTGGETRAARVEGFTIRHGGRGPAEWPYPEGAVWSWYADPSIVGNVVEQTRLCGGGAIYAEFSAPLIENNIIRDNAVDGCYYPYGGGISIQGDDNPGIPLIRGNTIERNKQHNGGGIGLYAAGRVRIEHNIIRDNEAIGGEGGGIALVNANAVELVGNLIEGNNKAAIGGSLPSSLPGEGLGLNVVNNTIVSGGGPAIDLWYAAPVQIAGSALVAGAGSPVLRCRGPLPDPWGMTDSLVWNGRSAPLYEGESGPCGVAPGAGGVVDADPAFVAAGSDFRVRPESAAVDAGYPVGDYWLTATDLAGAPRVTDGNGDGVARIDMGAYETGPGGTSPPGAPEALQLRKSGSSITARWSPPAYNGGAAVTGYEVTLEPGGRFLTLPAGTTTATFSGLSRKTTYTVTVRAVNSAGAGAAATASIRL</sequence>